<protein>
    <submittedName>
        <fullName evidence="7">FAD-dependent oxidoreductase</fullName>
    </submittedName>
</protein>
<evidence type="ECO:0000256" key="4">
    <source>
        <dbReference type="ARBA" id="ARBA00023002"/>
    </source>
</evidence>
<keyword evidence="3" id="KW-0274">FAD</keyword>
<dbReference type="SUPFAM" id="SSF51905">
    <property type="entry name" value="FAD/NAD(P)-binding domain"/>
    <property type="match status" value="1"/>
</dbReference>
<feature type="domain" description="FAD-binding" evidence="6">
    <location>
        <begin position="5"/>
        <end position="341"/>
    </location>
</feature>
<dbReference type="InterPro" id="IPR036188">
    <property type="entry name" value="FAD/NAD-bd_sf"/>
</dbReference>
<evidence type="ECO:0000256" key="3">
    <source>
        <dbReference type="ARBA" id="ARBA00022827"/>
    </source>
</evidence>
<evidence type="ECO:0000256" key="2">
    <source>
        <dbReference type="ARBA" id="ARBA00022630"/>
    </source>
</evidence>
<dbReference type="Gene3D" id="3.50.50.60">
    <property type="entry name" value="FAD/NAD(P)-binding domain"/>
    <property type="match status" value="1"/>
</dbReference>
<comment type="caution">
    <text evidence="7">The sequence shown here is derived from an EMBL/GenBank/DDBJ whole genome shotgun (WGS) entry which is preliminary data.</text>
</comment>
<evidence type="ECO:0000259" key="6">
    <source>
        <dbReference type="Pfam" id="PF01494"/>
    </source>
</evidence>
<dbReference type="SUPFAM" id="SSF54373">
    <property type="entry name" value="FAD-linked reductases, C-terminal domain"/>
    <property type="match status" value="1"/>
</dbReference>
<dbReference type="InterPro" id="IPR050493">
    <property type="entry name" value="FAD-dep_Monooxygenase_BioMet"/>
</dbReference>
<evidence type="ECO:0000313" key="8">
    <source>
        <dbReference type="Proteomes" id="UP001151234"/>
    </source>
</evidence>
<dbReference type="GO" id="GO:0004497">
    <property type="term" value="F:monooxygenase activity"/>
    <property type="evidence" value="ECO:0007669"/>
    <property type="project" value="UniProtKB-KW"/>
</dbReference>
<dbReference type="RefSeq" id="WP_267989624.1">
    <property type="nucleotide sequence ID" value="NZ_JAPJZI010000001.1"/>
</dbReference>
<proteinExistence type="predicted"/>
<dbReference type="PANTHER" id="PTHR13789:SF318">
    <property type="entry name" value="GERANYLGERANYL DIPHOSPHATE REDUCTASE"/>
    <property type="match status" value="1"/>
</dbReference>
<keyword evidence="4" id="KW-0560">Oxidoreductase</keyword>
<sequence>MQPKIAVIGAGIAGLTAALALSQRGFHVDVIESYDALAEVGAGLQLSPNVTRLLIDLGLAAALPSIIAEPKTLALRSGTSRRLLCELQFGESARTRWHAPYGVAHRTDLQNILAAAVADKTNVRMHMGKHIAADTEDDLLTIITEIVGEEPVLVVGADGVWSSTRKIAAAHSPATFSGTVAWRGVSENLYSSDGDSLPTVTAFLAPGSHLVLYPLGRRNAVNVIAITAGTIDSHEWDLAAEPASLLEHFKGWDEGIRAWLADTTWRRWPLFEVRQTVFSAGARTVLIGDAAHALTPHAAQGAAMAIEDACALAECMATAGGDIEKAIKTFSAARTPRIARVRKRGDFNKFTYQAGGPVRMVRDIVLSLRSPEKLMSDFDWLYGYDAIAAVSKTAQS</sequence>
<dbReference type="GO" id="GO:0071949">
    <property type="term" value="F:FAD binding"/>
    <property type="evidence" value="ECO:0007669"/>
    <property type="project" value="InterPro"/>
</dbReference>
<reference evidence="7" key="1">
    <citation type="submission" date="2022-11" db="EMBL/GenBank/DDBJ databases">
        <title>Draft genome sequence of Hoeflea poritis E7-10 and Hoeflea prorocentri PM5-8, separated from scleractinian coral Porites lutea and marine dinoflagellate.</title>
        <authorList>
            <person name="Zhang G."/>
            <person name="Wei Q."/>
            <person name="Cai L."/>
        </authorList>
    </citation>
    <scope>NUCLEOTIDE SEQUENCE</scope>
    <source>
        <strain evidence="7">PM5-8</strain>
    </source>
</reference>
<keyword evidence="8" id="KW-1185">Reference proteome</keyword>
<evidence type="ECO:0000256" key="5">
    <source>
        <dbReference type="ARBA" id="ARBA00023033"/>
    </source>
</evidence>
<evidence type="ECO:0000256" key="1">
    <source>
        <dbReference type="ARBA" id="ARBA00001974"/>
    </source>
</evidence>
<keyword evidence="5" id="KW-0503">Monooxygenase</keyword>
<dbReference type="EMBL" id="JAPJZI010000001">
    <property type="protein sequence ID" value="MDA5398188.1"/>
    <property type="molecule type" value="Genomic_DNA"/>
</dbReference>
<gene>
    <name evidence="7" type="ORF">OQ273_06330</name>
</gene>
<accession>A0A9X3UFH5</accession>
<comment type="cofactor">
    <cofactor evidence="1">
        <name>FAD</name>
        <dbReference type="ChEBI" id="CHEBI:57692"/>
    </cofactor>
</comment>
<name>A0A9X3UFH5_9HYPH</name>
<keyword evidence="2" id="KW-0285">Flavoprotein</keyword>
<organism evidence="7 8">
    <name type="scientific">Hoeflea prorocentri</name>
    <dbReference type="NCBI Taxonomy" id="1922333"/>
    <lineage>
        <taxon>Bacteria</taxon>
        <taxon>Pseudomonadati</taxon>
        <taxon>Pseudomonadota</taxon>
        <taxon>Alphaproteobacteria</taxon>
        <taxon>Hyphomicrobiales</taxon>
        <taxon>Rhizobiaceae</taxon>
        <taxon>Hoeflea</taxon>
    </lineage>
</organism>
<dbReference type="PANTHER" id="PTHR13789">
    <property type="entry name" value="MONOOXYGENASE"/>
    <property type="match status" value="1"/>
</dbReference>
<dbReference type="Pfam" id="PF01494">
    <property type="entry name" value="FAD_binding_3"/>
    <property type="match status" value="1"/>
</dbReference>
<dbReference type="InterPro" id="IPR002938">
    <property type="entry name" value="FAD-bd"/>
</dbReference>
<dbReference type="AlphaFoldDB" id="A0A9X3UFH5"/>
<dbReference type="PRINTS" id="PR00420">
    <property type="entry name" value="RNGMNOXGNASE"/>
</dbReference>
<evidence type="ECO:0000313" key="7">
    <source>
        <dbReference type="EMBL" id="MDA5398188.1"/>
    </source>
</evidence>
<dbReference type="Proteomes" id="UP001151234">
    <property type="component" value="Unassembled WGS sequence"/>
</dbReference>